<comment type="caution">
    <text evidence="2">The sequence shown here is derived from an EMBL/GenBank/DDBJ whole genome shotgun (WGS) entry which is preliminary data.</text>
</comment>
<organism evidence="2 3">
    <name type="scientific">Stylosanthes scabra</name>
    <dbReference type="NCBI Taxonomy" id="79078"/>
    <lineage>
        <taxon>Eukaryota</taxon>
        <taxon>Viridiplantae</taxon>
        <taxon>Streptophyta</taxon>
        <taxon>Embryophyta</taxon>
        <taxon>Tracheophyta</taxon>
        <taxon>Spermatophyta</taxon>
        <taxon>Magnoliopsida</taxon>
        <taxon>eudicotyledons</taxon>
        <taxon>Gunneridae</taxon>
        <taxon>Pentapetalae</taxon>
        <taxon>rosids</taxon>
        <taxon>fabids</taxon>
        <taxon>Fabales</taxon>
        <taxon>Fabaceae</taxon>
        <taxon>Papilionoideae</taxon>
        <taxon>50 kb inversion clade</taxon>
        <taxon>dalbergioids sensu lato</taxon>
        <taxon>Dalbergieae</taxon>
        <taxon>Pterocarpus clade</taxon>
        <taxon>Stylosanthes</taxon>
    </lineage>
</organism>
<proteinExistence type="predicted"/>
<feature type="compositionally biased region" description="Polar residues" evidence="1">
    <location>
        <begin position="144"/>
        <end position="155"/>
    </location>
</feature>
<keyword evidence="3" id="KW-1185">Reference proteome</keyword>
<reference evidence="2 3" key="1">
    <citation type="journal article" date="2023" name="Plants (Basel)">
        <title>Bridging the Gap: Combining Genomics and Transcriptomics Approaches to Understand Stylosanthes scabra, an Orphan Legume from the Brazilian Caatinga.</title>
        <authorList>
            <person name="Ferreira-Neto J.R.C."/>
            <person name="da Silva M.D."/>
            <person name="Binneck E."/>
            <person name="de Melo N.F."/>
            <person name="da Silva R.H."/>
            <person name="de Melo A.L.T.M."/>
            <person name="Pandolfi V."/>
            <person name="Bustamante F.O."/>
            <person name="Brasileiro-Vidal A.C."/>
            <person name="Benko-Iseppon A.M."/>
        </authorList>
    </citation>
    <scope>NUCLEOTIDE SEQUENCE [LARGE SCALE GENOMIC DNA]</scope>
    <source>
        <tissue evidence="2">Leaves</tissue>
    </source>
</reference>
<evidence type="ECO:0000313" key="2">
    <source>
        <dbReference type="EMBL" id="MED6134569.1"/>
    </source>
</evidence>
<evidence type="ECO:0000313" key="3">
    <source>
        <dbReference type="Proteomes" id="UP001341840"/>
    </source>
</evidence>
<accession>A0ABU6SEM0</accession>
<feature type="region of interest" description="Disordered" evidence="1">
    <location>
        <begin position="112"/>
        <end position="157"/>
    </location>
</feature>
<name>A0ABU6SEM0_9FABA</name>
<protein>
    <submittedName>
        <fullName evidence="2">Uncharacterized protein</fullName>
    </submittedName>
</protein>
<evidence type="ECO:0000256" key="1">
    <source>
        <dbReference type="SAM" id="MobiDB-lite"/>
    </source>
</evidence>
<dbReference type="Proteomes" id="UP001341840">
    <property type="component" value="Unassembled WGS sequence"/>
</dbReference>
<dbReference type="EMBL" id="JASCZI010060610">
    <property type="protein sequence ID" value="MED6134569.1"/>
    <property type="molecule type" value="Genomic_DNA"/>
</dbReference>
<feature type="compositionally biased region" description="Low complexity" evidence="1">
    <location>
        <begin position="114"/>
        <end position="143"/>
    </location>
</feature>
<sequence length="286" mass="32386">MPISTRAKVKGVYEIAPFESTMLAKSLVDIAAMLKEIKEGQQVTPTLLKRQTNHSQQNSIKYCGVCSCNSHHTDECPQLQGDNLVASTHNFYSATAIPPYNKQYYPQGWKDEQQNQWSSPQQNQSRQPYNQPRNNQNTRYQPPHSRQQYPPTNRLDTPKRNLRYIRYQLAVWQTNPQFRVQLTFGAGVAWSSCLSSRLPRVTCCHRYNPAVTRTSYALAKYGASDLCPELTNSIGSPLSPGQTCCHQVPKHLCHAAVANLVRSRNWHYASRGVGRIALRDCPVPLA</sequence>
<gene>
    <name evidence="2" type="ORF">PIB30_038114</name>
</gene>